<dbReference type="PANTHER" id="PTHR35807">
    <property type="entry name" value="TRANSCRIPTIONAL REGULATOR REDD-RELATED"/>
    <property type="match status" value="1"/>
</dbReference>
<evidence type="ECO:0000256" key="4">
    <source>
        <dbReference type="ARBA" id="ARBA00023163"/>
    </source>
</evidence>
<dbReference type="InterPro" id="IPR036388">
    <property type="entry name" value="WH-like_DNA-bd_sf"/>
</dbReference>
<comment type="caution">
    <text evidence="7">The sequence shown here is derived from an EMBL/GenBank/DDBJ whole genome shotgun (WGS) entry which is preliminary data.</text>
</comment>
<dbReference type="SUPFAM" id="SSF48452">
    <property type="entry name" value="TPR-like"/>
    <property type="match status" value="1"/>
</dbReference>
<sequence>MRQTLRVRLLGPLTAWRGDGELDLGPGRQRAVFAVLAIRANQVVSREALIDAVWGDEAPAGAGNSLYSYISRLRHVLGRSSETLVSARSGYSLKLDPGALDVHEFDALREAAQSAWNRRDIAAARTALDSALALWQGDALGGVESPFAASQRKRLGELRLAALERRAEALIAASDQEAVPELRRLVREYPLRESLTGLLMTALHRFGRDDEALAVFAEARRRLIDELGIEPGAALRRVHSEIAAAPRVAVRPSVPDVLVGRERELAVVRARLADLERGRGGTLWVEGGPGAGKSALLATAFADVEFPVVWASPGEVDQLSGPAVIVADDLQDVDDTGLLAWHRLSKLAQREPLLVVGVCRPVPRRTEVDRLRARVGPGGGEVLRLSGLSSDEASKLASLAGVSGSLVDVAAGNPGFVLDVARALRDGSSVTDVVVRWVGFLSEAAQRVLRAAAGVGEAFDLADVASVMGVSVTSLVGAVEEAVDFGFLVESGLLFRFRHGLVRQSLV</sequence>
<keyword evidence="3 5" id="KW-0238">DNA-binding</keyword>
<evidence type="ECO:0000313" key="8">
    <source>
        <dbReference type="Proteomes" id="UP000763557"/>
    </source>
</evidence>
<feature type="DNA-binding region" description="OmpR/PhoB-type" evidence="5">
    <location>
        <begin position="1"/>
        <end position="95"/>
    </location>
</feature>
<dbReference type="InterPro" id="IPR005158">
    <property type="entry name" value="BTAD"/>
</dbReference>
<organism evidence="7 8">
    <name type="scientific">Kibdelosporangium persicum</name>
    <dbReference type="NCBI Taxonomy" id="2698649"/>
    <lineage>
        <taxon>Bacteria</taxon>
        <taxon>Bacillati</taxon>
        <taxon>Actinomycetota</taxon>
        <taxon>Actinomycetes</taxon>
        <taxon>Pseudonocardiales</taxon>
        <taxon>Pseudonocardiaceae</taxon>
        <taxon>Kibdelosporangium</taxon>
    </lineage>
</organism>
<dbReference type="InterPro" id="IPR051677">
    <property type="entry name" value="AfsR-DnrI-RedD_regulator"/>
</dbReference>
<dbReference type="Proteomes" id="UP000763557">
    <property type="component" value="Unassembled WGS sequence"/>
</dbReference>
<keyword evidence="8" id="KW-1185">Reference proteome</keyword>
<evidence type="ECO:0000256" key="3">
    <source>
        <dbReference type="ARBA" id="ARBA00023125"/>
    </source>
</evidence>
<protein>
    <submittedName>
        <fullName evidence="7">DNA-binding transcriptional activator of the SARP family</fullName>
    </submittedName>
</protein>
<dbReference type="SMART" id="SM01043">
    <property type="entry name" value="BTAD"/>
    <property type="match status" value="1"/>
</dbReference>
<dbReference type="InterPro" id="IPR011990">
    <property type="entry name" value="TPR-like_helical_dom_sf"/>
</dbReference>
<dbReference type="InterPro" id="IPR027417">
    <property type="entry name" value="P-loop_NTPase"/>
</dbReference>
<dbReference type="InterPro" id="IPR016032">
    <property type="entry name" value="Sig_transdc_resp-reg_C-effctor"/>
</dbReference>
<evidence type="ECO:0000256" key="2">
    <source>
        <dbReference type="ARBA" id="ARBA00023015"/>
    </source>
</evidence>
<accession>A0ABX2EWA3</accession>
<dbReference type="SUPFAM" id="SSF52540">
    <property type="entry name" value="P-loop containing nucleoside triphosphate hydrolases"/>
    <property type="match status" value="1"/>
</dbReference>
<dbReference type="SUPFAM" id="SSF46894">
    <property type="entry name" value="C-terminal effector domain of the bipartite response regulators"/>
    <property type="match status" value="1"/>
</dbReference>
<gene>
    <name evidence="7" type="ORF">GC106_4530</name>
</gene>
<name>A0ABX2EWA3_9PSEU</name>
<dbReference type="Pfam" id="PF03704">
    <property type="entry name" value="BTAD"/>
    <property type="match status" value="1"/>
</dbReference>
<dbReference type="PANTHER" id="PTHR35807:SF1">
    <property type="entry name" value="TRANSCRIPTIONAL REGULATOR REDD"/>
    <property type="match status" value="1"/>
</dbReference>
<keyword evidence="2" id="KW-0805">Transcription regulation</keyword>
<keyword evidence="4" id="KW-0804">Transcription</keyword>
<dbReference type="RefSeq" id="WP_173123784.1">
    <property type="nucleotide sequence ID" value="NZ_JAAATY010000001.1"/>
</dbReference>
<dbReference type="CDD" id="cd00383">
    <property type="entry name" value="trans_reg_C"/>
    <property type="match status" value="1"/>
</dbReference>
<dbReference type="InterPro" id="IPR001867">
    <property type="entry name" value="OmpR/PhoB-type_DNA-bd"/>
</dbReference>
<dbReference type="SMART" id="SM00862">
    <property type="entry name" value="Trans_reg_C"/>
    <property type="match status" value="1"/>
</dbReference>
<dbReference type="GO" id="GO:0003677">
    <property type="term" value="F:DNA binding"/>
    <property type="evidence" value="ECO:0007669"/>
    <property type="project" value="UniProtKB-KW"/>
</dbReference>
<dbReference type="CDD" id="cd15831">
    <property type="entry name" value="BTAD"/>
    <property type="match status" value="1"/>
</dbReference>
<comment type="similarity">
    <text evidence="1">Belongs to the AfsR/DnrI/RedD regulatory family.</text>
</comment>
<dbReference type="Pfam" id="PF00486">
    <property type="entry name" value="Trans_reg_C"/>
    <property type="match status" value="1"/>
</dbReference>
<dbReference type="PROSITE" id="PS51755">
    <property type="entry name" value="OMPR_PHOB"/>
    <property type="match status" value="1"/>
</dbReference>
<evidence type="ECO:0000256" key="5">
    <source>
        <dbReference type="PROSITE-ProRule" id="PRU01091"/>
    </source>
</evidence>
<dbReference type="EMBL" id="JAAATY010000001">
    <property type="protein sequence ID" value="NRN63252.1"/>
    <property type="molecule type" value="Genomic_DNA"/>
</dbReference>
<proteinExistence type="inferred from homology"/>
<reference evidence="7 8" key="1">
    <citation type="submission" date="2020-01" db="EMBL/GenBank/DDBJ databases">
        <title>Kibdelosporangium persica a novel Actinomycetes from a hot desert in Iran.</title>
        <authorList>
            <person name="Safaei N."/>
            <person name="Zaburannyi N."/>
            <person name="Mueller R."/>
            <person name="Wink J."/>
        </authorList>
    </citation>
    <scope>NUCLEOTIDE SEQUENCE [LARGE SCALE GENOMIC DNA]</scope>
    <source>
        <strain evidence="7 8">4NS15</strain>
    </source>
</reference>
<evidence type="ECO:0000313" key="7">
    <source>
        <dbReference type="EMBL" id="NRN63252.1"/>
    </source>
</evidence>
<evidence type="ECO:0000256" key="1">
    <source>
        <dbReference type="ARBA" id="ARBA00005820"/>
    </source>
</evidence>
<dbReference type="Gene3D" id="1.10.10.10">
    <property type="entry name" value="Winged helix-like DNA-binding domain superfamily/Winged helix DNA-binding domain"/>
    <property type="match status" value="1"/>
</dbReference>
<evidence type="ECO:0000259" key="6">
    <source>
        <dbReference type="PROSITE" id="PS51755"/>
    </source>
</evidence>
<dbReference type="Gene3D" id="1.25.40.10">
    <property type="entry name" value="Tetratricopeptide repeat domain"/>
    <property type="match status" value="1"/>
</dbReference>
<feature type="domain" description="OmpR/PhoB-type" evidence="6">
    <location>
        <begin position="1"/>
        <end position="95"/>
    </location>
</feature>